<evidence type="ECO:0000313" key="2">
    <source>
        <dbReference type="EMBL" id="CAD71794.1"/>
    </source>
</evidence>
<keyword evidence="1" id="KW-0732">Signal</keyword>
<reference evidence="2 3" key="1">
    <citation type="journal article" date="2003" name="Proc. Natl. Acad. Sci. U.S.A.">
        <title>Complete genome sequence of the marine planctomycete Pirellula sp. strain 1.</title>
        <authorList>
            <person name="Gloeckner F.O."/>
            <person name="Kube M."/>
            <person name="Bauer M."/>
            <person name="Teeling H."/>
            <person name="Lombardot T."/>
            <person name="Ludwig W."/>
            <person name="Gade D."/>
            <person name="Beck A."/>
            <person name="Borzym K."/>
            <person name="Heitmann K."/>
            <person name="Rabus R."/>
            <person name="Schlesner H."/>
            <person name="Amann R."/>
            <person name="Reinhardt R."/>
        </authorList>
    </citation>
    <scope>NUCLEOTIDE SEQUENCE [LARGE SCALE GENOMIC DNA]</scope>
    <source>
        <strain evidence="3">DSM 10527 / NCIMB 13988 / SH1</strain>
    </source>
</reference>
<feature type="chain" id="PRO_5004292444" description="Secreted protein" evidence="1">
    <location>
        <begin position="40"/>
        <end position="71"/>
    </location>
</feature>
<organism evidence="2 3">
    <name type="scientific">Rhodopirellula baltica (strain DSM 10527 / NCIMB 13988 / SH1)</name>
    <dbReference type="NCBI Taxonomy" id="243090"/>
    <lineage>
        <taxon>Bacteria</taxon>
        <taxon>Pseudomonadati</taxon>
        <taxon>Planctomycetota</taxon>
        <taxon>Planctomycetia</taxon>
        <taxon>Pirellulales</taxon>
        <taxon>Pirellulaceae</taxon>
        <taxon>Rhodopirellula</taxon>
    </lineage>
</organism>
<sequence length="71" mass="8088">MRHDRCPYPVRIYPPMKHLFSLTLLFACLTLAFSGCDKAEVVEPTAAEEPVELTPEEQAEYDKEMAQQMGN</sequence>
<evidence type="ECO:0000256" key="1">
    <source>
        <dbReference type="SAM" id="SignalP"/>
    </source>
</evidence>
<dbReference type="Proteomes" id="UP000001025">
    <property type="component" value="Chromosome"/>
</dbReference>
<dbReference type="InParanoid" id="Q7UY54"/>
<feature type="signal peptide" evidence="1">
    <location>
        <begin position="1"/>
        <end position="39"/>
    </location>
</feature>
<evidence type="ECO:0008006" key="4">
    <source>
        <dbReference type="Google" id="ProtNLM"/>
    </source>
</evidence>
<accession>Q7UY54</accession>
<evidence type="ECO:0000313" key="3">
    <source>
        <dbReference type="Proteomes" id="UP000001025"/>
    </source>
</evidence>
<dbReference type="AlphaFoldDB" id="Q7UY54"/>
<dbReference type="PROSITE" id="PS51257">
    <property type="entry name" value="PROKAR_LIPOPROTEIN"/>
    <property type="match status" value="1"/>
</dbReference>
<dbReference type="PATRIC" id="fig|243090.15.peg.412"/>
<name>Q7UY54_RHOBA</name>
<dbReference type="EnsemblBacteria" id="CAD71794">
    <property type="protein sequence ID" value="CAD71794"/>
    <property type="gene ID" value="RB869"/>
</dbReference>
<dbReference type="STRING" id="243090.RB869"/>
<keyword evidence="3" id="KW-1185">Reference proteome</keyword>
<dbReference type="EMBL" id="BX294134">
    <property type="protein sequence ID" value="CAD71794.1"/>
    <property type="molecule type" value="Genomic_DNA"/>
</dbReference>
<gene>
    <name evidence="2" type="ordered locus">RB869</name>
</gene>
<dbReference type="KEGG" id="rba:RB869"/>
<protein>
    <recommendedName>
        <fullName evidence="4">Secreted protein</fullName>
    </recommendedName>
</protein>
<dbReference type="HOGENOM" id="CLU_2737340_0_0_0"/>
<proteinExistence type="predicted"/>